<organism evidence="2 3">
    <name type="scientific">Streptomyces brasiliensis</name>
    <dbReference type="NCBI Taxonomy" id="1954"/>
    <lineage>
        <taxon>Bacteria</taxon>
        <taxon>Bacillati</taxon>
        <taxon>Actinomycetota</taxon>
        <taxon>Actinomycetes</taxon>
        <taxon>Kitasatosporales</taxon>
        <taxon>Streptomycetaceae</taxon>
        <taxon>Streptomyces</taxon>
    </lineage>
</organism>
<reference evidence="2" key="2">
    <citation type="submission" date="2020-09" db="EMBL/GenBank/DDBJ databases">
        <authorList>
            <person name="Sun Q."/>
            <person name="Ohkuma M."/>
        </authorList>
    </citation>
    <scope>NUCLEOTIDE SEQUENCE</scope>
    <source>
        <strain evidence="2">JCM 3086</strain>
    </source>
</reference>
<proteinExistence type="predicted"/>
<dbReference type="AlphaFoldDB" id="A0A917PCK1"/>
<reference evidence="2" key="1">
    <citation type="journal article" date="2014" name="Int. J. Syst. Evol. Microbiol.">
        <title>Complete genome sequence of Corynebacterium casei LMG S-19264T (=DSM 44701T), isolated from a smear-ripened cheese.</title>
        <authorList>
            <consortium name="US DOE Joint Genome Institute (JGI-PGF)"/>
            <person name="Walter F."/>
            <person name="Albersmeier A."/>
            <person name="Kalinowski J."/>
            <person name="Ruckert C."/>
        </authorList>
    </citation>
    <scope>NUCLEOTIDE SEQUENCE</scope>
    <source>
        <strain evidence="2">JCM 3086</strain>
    </source>
</reference>
<keyword evidence="3" id="KW-1185">Reference proteome</keyword>
<comment type="caution">
    <text evidence="2">The sequence shown here is derived from an EMBL/GenBank/DDBJ whole genome shotgun (WGS) entry which is preliminary data.</text>
</comment>
<gene>
    <name evidence="2" type="ORF">GCM10010121_097100</name>
</gene>
<feature type="transmembrane region" description="Helical" evidence="1">
    <location>
        <begin position="87"/>
        <end position="106"/>
    </location>
</feature>
<evidence type="ECO:0000313" key="3">
    <source>
        <dbReference type="Proteomes" id="UP000657574"/>
    </source>
</evidence>
<feature type="transmembrane region" description="Helical" evidence="1">
    <location>
        <begin position="9"/>
        <end position="27"/>
    </location>
</feature>
<evidence type="ECO:0000313" key="2">
    <source>
        <dbReference type="EMBL" id="GGJ71052.1"/>
    </source>
</evidence>
<sequence length="120" mass="12862">MRRTRALQFVWYAIGGGLLIASLASHLHGWRVWGEAAAFYLGAGGAGFLFLQWRRQGNVAARAWFLAAVGTWALGVMVYTATSAAGLIILGLALSIGLVGALTERFRAARGKQAMQPEID</sequence>
<name>A0A917PCK1_9ACTN</name>
<accession>A0A917PCK1</accession>
<keyword evidence="1" id="KW-0472">Membrane</keyword>
<feature type="transmembrane region" description="Helical" evidence="1">
    <location>
        <begin position="63"/>
        <end position="81"/>
    </location>
</feature>
<protein>
    <submittedName>
        <fullName evidence="2">Uncharacterized protein</fullName>
    </submittedName>
</protein>
<dbReference type="Proteomes" id="UP000657574">
    <property type="component" value="Unassembled WGS sequence"/>
</dbReference>
<evidence type="ECO:0000256" key="1">
    <source>
        <dbReference type="SAM" id="Phobius"/>
    </source>
</evidence>
<dbReference type="EMBL" id="BMQA01000126">
    <property type="protein sequence ID" value="GGJ71052.1"/>
    <property type="molecule type" value="Genomic_DNA"/>
</dbReference>
<keyword evidence="1" id="KW-1133">Transmembrane helix</keyword>
<feature type="transmembrane region" description="Helical" evidence="1">
    <location>
        <begin position="33"/>
        <end position="51"/>
    </location>
</feature>
<keyword evidence="1" id="KW-0812">Transmembrane</keyword>